<feature type="signal peptide" evidence="1">
    <location>
        <begin position="1"/>
        <end position="26"/>
    </location>
</feature>
<dbReference type="InterPro" id="IPR011705">
    <property type="entry name" value="BACK"/>
</dbReference>
<evidence type="ECO:0000313" key="3">
    <source>
        <dbReference type="EMBL" id="KFD72684.1"/>
    </source>
</evidence>
<dbReference type="PANTHER" id="PTHR24410">
    <property type="entry name" value="HL07962P-RELATED"/>
    <property type="match status" value="1"/>
</dbReference>
<protein>
    <recommendedName>
        <fullName evidence="2">BTB domain-containing protein</fullName>
    </recommendedName>
</protein>
<dbReference type="PANTHER" id="PTHR24410:SF47">
    <property type="entry name" value="BTB DOMAIN-CONTAINING PROTEIN"/>
    <property type="match status" value="1"/>
</dbReference>
<dbReference type="Proteomes" id="UP000030758">
    <property type="component" value="Unassembled WGS sequence"/>
</dbReference>
<keyword evidence="1" id="KW-0732">Signal</keyword>
<reference evidence="3" key="1">
    <citation type="journal article" date="2014" name="Nat. Genet.">
        <title>Genome and transcriptome of the porcine whipworm Trichuris suis.</title>
        <authorList>
            <person name="Jex A.R."/>
            <person name="Nejsum P."/>
            <person name="Schwarz E.M."/>
            <person name="Hu L."/>
            <person name="Young N.D."/>
            <person name="Hall R.S."/>
            <person name="Korhonen P.K."/>
            <person name="Liao S."/>
            <person name="Thamsborg S."/>
            <person name="Xia J."/>
            <person name="Xu P."/>
            <person name="Wang S."/>
            <person name="Scheerlinck J.P."/>
            <person name="Hofmann A."/>
            <person name="Sternberg P.W."/>
            <person name="Wang J."/>
            <person name="Gasser R.B."/>
        </authorList>
    </citation>
    <scope>NUCLEOTIDE SEQUENCE [LARGE SCALE GENOMIC DNA]</scope>
    <source>
        <strain evidence="3">DCEP-RM93F</strain>
    </source>
</reference>
<accession>A0A085NT88</accession>
<dbReference type="CDD" id="cd18493">
    <property type="entry name" value="BACK_BTBD17"/>
    <property type="match status" value="1"/>
</dbReference>
<dbReference type="Gene3D" id="1.25.40.420">
    <property type="match status" value="1"/>
</dbReference>
<dbReference type="Pfam" id="PF00651">
    <property type="entry name" value="BTB"/>
    <property type="match status" value="1"/>
</dbReference>
<evidence type="ECO:0000256" key="1">
    <source>
        <dbReference type="SAM" id="SignalP"/>
    </source>
</evidence>
<dbReference type="SMART" id="SM00875">
    <property type="entry name" value="BACK"/>
    <property type="match status" value="1"/>
</dbReference>
<proteinExistence type="predicted"/>
<dbReference type="Gene3D" id="3.30.710.10">
    <property type="entry name" value="Potassium Channel Kv1.1, Chain A"/>
    <property type="match status" value="1"/>
</dbReference>
<feature type="non-terminal residue" evidence="3">
    <location>
        <position position="1"/>
    </location>
</feature>
<name>A0A085NT88_9BILA</name>
<dbReference type="InterPro" id="IPR051481">
    <property type="entry name" value="BTB-POZ/Galectin-3-binding"/>
</dbReference>
<dbReference type="PROSITE" id="PS50097">
    <property type="entry name" value="BTB"/>
    <property type="match status" value="1"/>
</dbReference>
<dbReference type="SMART" id="SM00225">
    <property type="entry name" value="BTB"/>
    <property type="match status" value="1"/>
</dbReference>
<sequence>LFCQSTIPFLVVRTAIFVSCWPSVCRQLVLSPPTGPLSSSSNASVAMIQHDKLVSDELRRTDGGSRSIAGAKVEAVNVFPSCSFCSVQSYGHYGALTSTSRLTEQRGNMASEISADCYGDDREALAEFERFFNTPNCSDITLVVDDNRFRAHKIVLAKNSDVFERMMSKEWNGDWKGTTDSHGVELRHFIYGMDPVGHQEIELIEEKQCVNVFAVFLRFLYCNHIFLRMDDALPVLILADKYNVPHLRKVCLEFTEARILPQLSLKEVFHVWFQYGTKCFHQSLVKACVDSLAGSFHEIVSSSDWEREWLSLDKEQLVEFLKSSELVVNSEYDLWLAVYRWIQNMIHVEKRTSVGIERILSTILPHMSITAFGRFPMMTADELHLVEKTPFVEQFSKLFQPYLMLAYKYRALPLASRAGCREFSTAQFLLRNYTRIRWDKRFVIADFSTLPRYSEISFKVNTCGSNLPPQPWDWELKLHPKGVSGNCEEFKCMLVSSVMLDQSRAIEYMLSIVNDKAVLRSIVGKKVFSKSRYGSDLELEKKVAVDEVLMDNSPLLINDTMLYFIA</sequence>
<evidence type="ECO:0000259" key="2">
    <source>
        <dbReference type="PROSITE" id="PS50097"/>
    </source>
</evidence>
<feature type="domain" description="BTB" evidence="2">
    <location>
        <begin position="138"/>
        <end position="229"/>
    </location>
</feature>
<dbReference type="Pfam" id="PF07707">
    <property type="entry name" value="BACK"/>
    <property type="match status" value="1"/>
</dbReference>
<dbReference type="EMBL" id="KL367476">
    <property type="protein sequence ID" value="KFD72684.1"/>
    <property type="molecule type" value="Genomic_DNA"/>
</dbReference>
<dbReference type="SUPFAM" id="SSF54695">
    <property type="entry name" value="POZ domain"/>
    <property type="match status" value="1"/>
</dbReference>
<dbReference type="InterPro" id="IPR011333">
    <property type="entry name" value="SKP1/BTB/POZ_sf"/>
</dbReference>
<feature type="chain" id="PRO_5001796159" description="BTB domain-containing protein" evidence="1">
    <location>
        <begin position="27"/>
        <end position="566"/>
    </location>
</feature>
<dbReference type="AlphaFoldDB" id="A0A085NT88"/>
<gene>
    <name evidence="3" type="ORF">M514_01810</name>
</gene>
<organism evidence="3">
    <name type="scientific">Trichuris suis</name>
    <name type="common">pig whipworm</name>
    <dbReference type="NCBI Taxonomy" id="68888"/>
    <lineage>
        <taxon>Eukaryota</taxon>
        <taxon>Metazoa</taxon>
        <taxon>Ecdysozoa</taxon>
        <taxon>Nematoda</taxon>
        <taxon>Enoplea</taxon>
        <taxon>Dorylaimia</taxon>
        <taxon>Trichinellida</taxon>
        <taxon>Trichuridae</taxon>
        <taxon>Trichuris</taxon>
    </lineage>
</organism>
<dbReference type="InterPro" id="IPR000210">
    <property type="entry name" value="BTB/POZ_dom"/>
</dbReference>